<name>A0A2K8Z3G5_9BACT</name>
<dbReference type="AlphaFoldDB" id="A0A2K8Z3G5"/>
<dbReference type="EMBL" id="CP025096">
    <property type="protein sequence ID" value="AUD04426.1"/>
    <property type="molecule type" value="Genomic_DNA"/>
</dbReference>
<feature type="chain" id="PRO_5014959821" description="Tetratricopeptide repeat protein" evidence="1">
    <location>
        <begin position="22"/>
        <end position="224"/>
    </location>
</feature>
<proteinExistence type="predicted"/>
<keyword evidence="3" id="KW-1185">Reference proteome</keyword>
<gene>
    <name evidence="2" type="ORF">CWM47_22820</name>
</gene>
<dbReference type="KEGG" id="spir:CWM47_22820"/>
<evidence type="ECO:0000256" key="1">
    <source>
        <dbReference type="SAM" id="SignalP"/>
    </source>
</evidence>
<accession>A0A2K8Z3G5</accession>
<dbReference type="RefSeq" id="WP_100990492.1">
    <property type="nucleotide sequence ID" value="NZ_CP025096.1"/>
</dbReference>
<protein>
    <recommendedName>
        <fullName evidence="4">Tetratricopeptide repeat protein</fullName>
    </recommendedName>
</protein>
<evidence type="ECO:0000313" key="2">
    <source>
        <dbReference type="EMBL" id="AUD04426.1"/>
    </source>
</evidence>
<feature type="signal peptide" evidence="1">
    <location>
        <begin position="1"/>
        <end position="21"/>
    </location>
</feature>
<organism evidence="2 3">
    <name type="scientific">Spirosoma pollinicola</name>
    <dbReference type="NCBI Taxonomy" id="2057025"/>
    <lineage>
        <taxon>Bacteria</taxon>
        <taxon>Pseudomonadati</taxon>
        <taxon>Bacteroidota</taxon>
        <taxon>Cytophagia</taxon>
        <taxon>Cytophagales</taxon>
        <taxon>Cytophagaceae</taxon>
        <taxon>Spirosoma</taxon>
    </lineage>
</organism>
<evidence type="ECO:0008006" key="4">
    <source>
        <dbReference type="Google" id="ProtNLM"/>
    </source>
</evidence>
<evidence type="ECO:0000313" key="3">
    <source>
        <dbReference type="Proteomes" id="UP000232883"/>
    </source>
</evidence>
<dbReference type="InterPro" id="IPR011990">
    <property type="entry name" value="TPR-like_helical_dom_sf"/>
</dbReference>
<dbReference type="OrthoDB" id="1150971at2"/>
<keyword evidence="1" id="KW-0732">Signal</keyword>
<reference evidence="2 3" key="1">
    <citation type="submission" date="2017-11" db="EMBL/GenBank/DDBJ databases">
        <title>Taxonomic description and genome sequences of Spirosoma HA7 sp. nov., isolated from pollen microhabitat of Corylus avellana.</title>
        <authorList>
            <person name="Ambika Manirajan B."/>
            <person name="Suarez C."/>
            <person name="Ratering S."/>
            <person name="Geissler-Plaum R."/>
            <person name="Cardinale M."/>
            <person name="Sylvia S."/>
        </authorList>
    </citation>
    <scope>NUCLEOTIDE SEQUENCE [LARGE SCALE GENOMIC DNA]</scope>
    <source>
        <strain evidence="2 3">HA7</strain>
    </source>
</reference>
<dbReference type="SUPFAM" id="SSF48452">
    <property type="entry name" value="TPR-like"/>
    <property type="match status" value="1"/>
</dbReference>
<dbReference type="Proteomes" id="UP000232883">
    <property type="component" value="Chromosome"/>
</dbReference>
<dbReference type="Gene3D" id="1.25.40.10">
    <property type="entry name" value="Tetratricopeptide repeat domain"/>
    <property type="match status" value="1"/>
</dbReference>
<sequence length="224" mass="25369">MKPQTLIPTLCLILAVTSVKAQDQYQTTMSQLVIRIDTTRGQLDNLTMASDFERIARTEKTNWLPFYYAAYCMTRESLDKPDVSKVDFLCDQATQYLDQADKLAPNKSEVYCLRGLIALSRIKVNQAARGMSGLMEAQEALETAQYHDPANPRVYFLLGQQAYNTPEMFGGSKEKALRYFEKTLTLFEARQESQSTIEVHWGYKTTIGMVSACRSQLQASTKSN</sequence>